<dbReference type="CDD" id="cd01991">
    <property type="entry name" value="Asn_synthase_B_C"/>
    <property type="match status" value="1"/>
</dbReference>
<comment type="pathway">
    <text evidence="1">Amino-acid biosynthesis; L-asparagine biosynthesis; L-asparagine from L-aspartate (L-Gln route): step 1/1.</text>
</comment>
<dbReference type="CDD" id="cd00712">
    <property type="entry name" value="AsnB"/>
    <property type="match status" value="1"/>
</dbReference>
<proteinExistence type="inferred from homology"/>
<dbReference type="AlphaFoldDB" id="A0A520MZJ9"/>
<evidence type="ECO:0000256" key="6">
    <source>
        <dbReference type="ARBA" id="ARBA00022962"/>
    </source>
</evidence>
<dbReference type="GO" id="GO:0005524">
    <property type="term" value="F:ATP binding"/>
    <property type="evidence" value="ECO:0007669"/>
    <property type="project" value="UniProtKB-KW"/>
</dbReference>
<feature type="binding site" evidence="9">
    <location>
        <position position="99"/>
    </location>
    <ligand>
        <name>L-glutamine</name>
        <dbReference type="ChEBI" id="CHEBI:58359"/>
    </ligand>
</feature>
<dbReference type="EMBL" id="SHBE01000003">
    <property type="protein sequence ID" value="RZO26596.1"/>
    <property type="molecule type" value="Genomic_DNA"/>
</dbReference>
<evidence type="ECO:0000256" key="4">
    <source>
        <dbReference type="ARBA" id="ARBA00022741"/>
    </source>
</evidence>
<evidence type="ECO:0000313" key="12">
    <source>
        <dbReference type="EMBL" id="RZO26596.1"/>
    </source>
</evidence>
<evidence type="ECO:0000256" key="7">
    <source>
        <dbReference type="ARBA" id="ARBA00048741"/>
    </source>
</evidence>
<evidence type="ECO:0000259" key="11">
    <source>
        <dbReference type="PROSITE" id="PS51278"/>
    </source>
</evidence>
<dbReference type="PIRSF" id="PIRSF001589">
    <property type="entry name" value="Asn_synthetase_glu-h"/>
    <property type="match status" value="1"/>
</dbReference>
<evidence type="ECO:0000256" key="9">
    <source>
        <dbReference type="PIRSR" id="PIRSR001589-2"/>
    </source>
</evidence>
<evidence type="ECO:0000256" key="5">
    <source>
        <dbReference type="ARBA" id="ARBA00022840"/>
    </source>
</evidence>
<dbReference type="PROSITE" id="PS51278">
    <property type="entry name" value="GATASE_TYPE_2"/>
    <property type="match status" value="1"/>
</dbReference>
<keyword evidence="5 9" id="KW-0067">ATP-binding</keyword>
<feature type="domain" description="Glutamine amidotransferase type-2" evidence="11">
    <location>
        <begin position="2"/>
        <end position="213"/>
    </location>
</feature>
<dbReference type="InterPro" id="IPR029055">
    <property type="entry name" value="Ntn_hydrolases_N"/>
</dbReference>
<dbReference type="InterPro" id="IPR001962">
    <property type="entry name" value="Asn_synthase"/>
</dbReference>
<keyword evidence="8" id="KW-0028">Amino-acid biosynthesis</keyword>
<name>A0A520MZJ9_9GAMM</name>
<feature type="active site" description="For GATase activity" evidence="8">
    <location>
        <position position="2"/>
    </location>
</feature>
<dbReference type="SUPFAM" id="SSF52402">
    <property type="entry name" value="Adenine nucleotide alpha hydrolases-like"/>
    <property type="match status" value="1"/>
</dbReference>
<organism evidence="12 13">
    <name type="scientific">SAR86 cluster bacterium</name>
    <dbReference type="NCBI Taxonomy" id="2030880"/>
    <lineage>
        <taxon>Bacteria</taxon>
        <taxon>Pseudomonadati</taxon>
        <taxon>Pseudomonadota</taxon>
        <taxon>Gammaproteobacteria</taxon>
        <taxon>SAR86 cluster</taxon>
    </lineage>
</organism>
<comment type="catalytic activity">
    <reaction evidence="7">
        <text>L-aspartate + L-glutamine + ATP + H2O = L-asparagine + L-glutamate + AMP + diphosphate + H(+)</text>
        <dbReference type="Rhea" id="RHEA:12228"/>
        <dbReference type="ChEBI" id="CHEBI:15377"/>
        <dbReference type="ChEBI" id="CHEBI:15378"/>
        <dbReference type="ChEBI" id="CHEBI:29985"/>
        <dbReference type="ChEBI" id="CHEBI:29991"/>
        <dbReference type="ChEBI" id="CHEBI:30616"/>
        <dbReference type="ChEBI" id="CHEBI:33019"/>
        <dbReference type="ChEBI" id="CHEBI:58048"/>
        <dbReference type="ChEBI" id="CHEBI:58359"/>
        <dbReference type="ChEBI" id="CHEBI:456215"/>
        <dbReference type="EC" id="6.3.5.4"/>
    </reaction>
</comment>
<comment type="caution">
    <text evidence="12">The sequence shown here is derived from an EMBL/GenBank/DDBJ whole genome shotgun (WGS) entry which is preliminary data.</text>
</comment>
<dbReference type="InterPro" id="IPR006426">
    <property type="entry name" value="Asn_synth_AEB"/>
</dbReference>
<evidence type="ECO:0000256" key="2">
    <source>
        <dbReference type="ARBA" id="ARBA00005752"/>
    </source>
</evidence>
<evidence type="ECO:0000256" key="10">
    <source>
        <dbReference type="PIRSR" id="PIRSR001589-3"/>
    </source>
</evidence>
<protein>
    <recommendedName>
        <fullName evidence="3">asparagine synthase (glutamine-hydrolyzing)</fullName>
        <ecNumber evidence="3">6.3.5.4</ecNumber>
    </recommendedName>
</protein>
<dbReference type="EC" id="6.3.5.4" evidence="3"/>
<evidence type="ECO:0000313" key="13">
    <source>
        <dbReference type="Proteomes" id="UP000315825"/>
    </source>
</evidence>
<reference evidence="12 13" key="1">
    <citation type="submission" date="2019-02" db="EMBL/GenBank/DDBJ databases">
        <title>Prokaryotic population dynamics and viral predation in marine succession experiment using metagenomics: the confinement effect.</title>
        <authorList>
            <person name="Haro-Moreno J.M."/>
            <person name="Rodriguez-Valera F."/>
            <person name="Lopez-Perez M."/>
        </authorList>
    </citation>
    <scope>NUCLEOTIDE SEQUENCE [LARGE SCALE GENOMIC DNA]</scope>
    <source>
        <strain evidence="12">MED-G159</strain>
    </source>
</reference>
<keyword evidence="8" id="KW-0061">Asparagine biosynthesis</keyword>
<keyword evidence="6 8" id="KW-0315">Glutamine amidotransferase</keyword>
<evidence type="ECO:0000256" key="8">
    <source>
        <dbReference type="PIRSR" id="PIRSR001589-1"/>
    </source>
</evidence>
<dbReference type="PANTHER" id="PTHR43284:SF1">
    <property type="entry name" value="ASPARAGINE SYNTHETASE"/>
    <property type="match status" value="1"/>
</dbReference>
<dbReference type="PANTHER" id="PTHR43284">
    <property type="entry name" value="ASPARAGINE SYNTHETASE (GLUTAMINE-HYDROLYZING)"/>
    <property type="match status" value="1"/>
</dbReference>
<dbReference type="InterPro" id="IPR033738">
    <property type="entry name" value="AsnB_N"/>
</dbReference>
<gene>
    <name evidence="12" type="primary">asnB</name>
    <name evidence="12" type="ORF">EVA92_02300</name>
</gene>
<dbReference type="GO" id="GO:0005829">
    <property type="term" value="C:cytosol"/>
    <property type="evidence" value="ECO:0007669"/>
    <property type="project" value="TreeGrafter"/>
</dbReference>
<dbReference type="InterPro" id="IPR017932">
    <property type="entry name" value="GATase_2_dom"/>
</dbReference>
<evidence type="ECO:0000256" key="3">
    <source>
        <dbReference type="ARBA" id="ARBA00012737"/>
    </source>
</evidence>
<dbReference type="InterPro" id="IPR014729">
    <property type="entry name" value="Rossmann-like_a/b/a_fold"/>
</dbReference>
<comment type="similarity">
    <text evidence="2">Belongs to the asparagine synthetase family.</text>
</comment>
<evidence type="ECO:0000256" key="1">
    <source>
        <dbReference type="ARBA" id="ARBA00005187"/>
    </source>
</evidence>
<keyword evidence="12" id="KW-0436">Ligase</keyword>
<keyword evidence="4 9" id="KW-0547">Nucleotide-binding</keyword>
<dbReference type="InterPro" id="IPR051786">
    <property type="entry name" value="ASN_synthetase/amidase"/>
</dbReference>
<dbReference type="Proteomes" id="UP000315825">
    <property type="component" value="Unassembled WGS sequence"/>
</dbReference>
<dbReference type="Gene3D" id="3.60.20.10">
    <property type="entry name" value="Glutamine Phosphoribosylpyrophosphate, subunit 1, domain 1"/>
    <property type="match status" value="1"/>
</dbReference>
<feature type="site" description="Important for beta-aspartyl-AMP intermediate formation" evidence="10">
    <location>
        <position position="379"/>
    </location>
</feature>
<dbReference type="Pfam" id="PF13537">
    <property type="entry name" value="GATase_7"/>
    <property type="match status" value="1"/>
</dbReference>
<dbReference type="SUPFAM" id="SSF56235">
    <property type="entry name" value="N-terminal nucleophile aminohydrolases (Ntn hydrolases)"/>
    <property type="match status" value="1"/>
</dbReference>
<dbReference type="GO" id="GO:0004066">
    <property type="term" value="F:asparagine synthase (glutamine-hydrolyzing) activity"/>
    <property type="evidence" value="ECO:0007669"/>
    <property type="project" value="UniProtKB-EC"/>
</dbReference>
<dbReference type="GO" id="GO:0006529">
    <property type="term" value="P:asparagine biosynthetic process"/>
    <property type="evidence" value="ECO:0007669"/>
    <property type="project" value="UniProtKB-KW"/>
</dbReference>
<accession>A0A520MZJ9</accession>
<sequence length="643" mass="74240">MCGLFCFVSKDEVSEDVINSSLEILKNRGPDARGVSKYRLGNYNVVLGHTRLSILDLSEKANQPFSEDGFHLIFNGEIYNHLELRKKFLGNDNFQTTSDTETLIKLFKKFDYSKFMHELRGMFSFVILNEHSHEIEVFRDRAGEKPLYISSSENFLSFSSDLRVNRLMKGFDSNISRESVGKFLRYGYVPCPDTIYESSFKLSPGSKIKFNLKNLKLKKITNIKEFEESRNFNISNWWNLPEIANERLSHEDAKSQLTKALEDSVKMQQISDVPIGTFLSGGIDSSLITSFVAQNASDVKCFNIGFEFSDFDESVYAKKISDHLGLKMENLTCSKELALNEIQNIHLAYDEPFADSSQIPTMLISRLASEQVKVILTGDCGDEIFGGYNRYLLGKKYAKLISSIPSFGKDLIYGLSKSNVSWVFDKLAPNFKAKFEKGARKIKGIESDFDFYNSMVSEWKDEDKIFEDTLPGNKTINQTFQNQDDLDIIDKMMISDFKTYMTDDILCKVDRASMHYSLETRVPFLDLDVIELSRKIKQNDKISEKGETKKILREILKEFVPTPLFDRPKQGFGVPVSIWLKDELKDWAYDHLSKETNMKHNFFNQEAIEKTFNDHIAGKTNNEYKLWYLIQFNQWYLNNHESK</sequence>
<dbReference type="Pfam" id="PF00733">
    <property type="entry name" value="Asn_synthase"/>
    <property type="match status" value="1"/>
</dbReference>
<dbReference type="Gene3D" id="3.40.50.620">
    <property type="entry name" value="HUPs"/>
    <property type="match status" value="1"/>
</dbReference>
<dbReference type="NCBIfam" id="TIGR01536">
    <property type="entry name" value="asn_synth_AEB"/>
    <property type="match status" value="1"/>
</dbReference>
<feature type="binding site" evidence="9">
    <location>
        <position position="304"/>
    </location>
    <ligand>
        <name>ATP</name>
        <dbReference type="ChEBI" id="CHEBI:30616"/>
    </ligand>
</feature>